<dbReference type="Proteomes" id="UP000294933">
    <property type="component" value="Unassembled WGS sequence"/>
</dbReference>
<keyword evidence="3" id="KW-1185">Reference proteome</keyword>
<dbReference type="VEuPathDB" id="FungiDB:BD410DRAFT_474337"/>
<dbReference type="Gene3D" id="1.20.1280.50">
    <property type="match status" value="1"/>
</dbReference>
<name>A0A4Y7QHR4_9AGAM</name>
<dbReference type="OrthoDB" id="2269034at2759"/>
<dbReference type="InterPro" id="IPR001810">
    <property type="entry name" value="F-box_dom"/>
</dbReference>
<protein>
    <recommendedName>
        <fullName evidence="1">F-box domain-containing protein</fullName>
    </recommendedName>
</protein>
<reference evidence="2 3" key="1">
    <citation type="submission" date="2018-06" db="EMBL/GenBank/DDBJ databases">
        <title>A transcriptomic atlas of mushroom development highlights an independent origin of complex multicellularity.</title>
        <authorList>
            <consortium name="DOE Joint Genome Institute"/>
            <person name="Krizsan K."/>
            <person name="Almasi E."/>
            <person name="Merenyi Z."/>
            <person name="Sahu N."/>
            <person name="Viragh M."/>
            <person name="Koszo T."/>
            <person name="Mondo S."/>
            <person name="Kiss B."/>
            <person name="Balint B."/>
            <person name="Kues U."/>
            <person name="Barry K."/>
            <person name="Hegedus J.C."/>
            <person name="Henrissat B."/>
            <person name="Johnson J."/>
            <person name="Lipzen A."/>
            <person name="Ohm R."/>
            <person name="Nagy I."/>
            <person name="Pangilinan J."/>
            <person name="Yan J."/>
            <person name="Xiong Y."/>
            <person name="Grigoriev I.V."/>
            <person name="Hibbett D.S."/>
            <person name="Nagy L.G."/>
        </authorList>
    </citation>
    <scope>NUCLEOTIDE SEQUENCE [LARGE SCALE GENOMIC DNA]</scope>
    <source>
        <strain evidence="2 3">SZMC22713</strain>
    </source>
</reference>
<dbReference type="EMBL" id="ML170160">
    <property type="protein sequence ID" value="TDL26896.1"/>
    <property type="molecule type" value="Genomic_DNA"/>
</dbReference>
<dbReference type="AlphaFoldDB" id="A0A4Y7QHR4"/>
<proteinExistence type="predicted"/>
<accession>A0A4Y7QHR4</accession>
<gene>
    <name evidence="2" type="ORF">BD410DRAFT_474337</name>
</gene>
<evidence type="ECO:0000259" key="1">
    <source>
        <dbReference type="Pfam" id="PF13013"/>
    </source>
</evidence>
<evidence type="ECO:0000313" key="2">
    <source>
        <dbReference type="EMBL" id="TDL26896.1"/>
    </source>
</evidence>
<dbReference type="Pfam" id="PF13013">
    <property type="entry name" value="F-box-like_2"/>
    <property type="match status" value="1"/>
</dbReference>
<dbReference type="STRING" id="50990.A0A4Y7QHR4"/>
<organism evidence="2 3">
    <name type="scientific">Rickenella mellea</name>
    <dbReference type="NCBI Taxonomy" id="50990"/>
    <lineage>
        <taxon>Eukaryota</taxon>
        <taxon>Fungi</taxon>
        <taxon>Dikarya</taxon>
        <taxon>Basidiomycota</taxon>
        <taxon>Agaricomycotina</taxon>
        <taxon>Agaricomycetes</taxon>
        <taxon>Hymenochaetales</taxon>
        <taxon>Rickenellaceae</taxon>
        <taxon>Rickenella</taxon>
    </lineage>
</organism>
<sequence length="125" mass="14711">MSDLAKTGDGDGLQIQNSRQNYESPIQRLHPELLSEIFLYCLKNYYYPMNSLKRTGQRRLPRMSVKEAPLSLCRICRHWRQLALTNPQLWAQIELRGRDPSSHFVALDEWLVRSQRSALYLSVNY</sequence>
<feature type="domain" description="F-box" evidence="1">
    <location>
        <begin position="31"/>
        <end position="93"/>
    </location>
</feature>
<evidence type="ECO:0000313" key="3">
    <source>
        <dbReference type="Proteomes" id="UP000294933"/>
    </source>
</evidence>